<dbReference type="Pfam" id="PF01966">
    <property type="entry name" value="HD"/>
    <property type="match status" value="1"/>
</dbReference>
<proteinExistence type="predicted"/>
<sequence length="314" mass="35426">MVFITDFNEGDMISNVYLCKNKQTGTTKSGKTYYNLELVDKTGSIAGKVWELSNAIGHFESKNFIKVDGQVTSFNNELQLNIKKIRIADEGEYSEADYMPCTKKDIEQMYKDLMALVESLDKDYYKVLLKKFFAEDPAFVKEFKNHSAAKSIHHGYIGGLLEHSLAVAKMCDYYTTYYPVLNRDLLITAALLHDIGKVYEISKFPENDYTDAGQLLGHIVMGTMMIRDKINTIDNFPAKAANELEHCILAHHGELEYGSPKKPALIEALALSMADNTDAKIQTFIQELDAAKDNNGWLGFNRALQSNIRKTSDN</sequence>
<dbReference type="EMBL" id="BLYL01000002">
    <property type="protein sequence ID" value="GFO93559.1"/>
    <property type="molecule type" value="Genomic_DNA"/>
</dbReference>
<dbReference type="InterPro" id="IPR006674">
    <property type="entry name" value="HD_domain"/>
</dbReference>
<dbReference type="InterPro" id="IPR003607">
    <property type="entry name" value="HD/PDEase_dom"/>
</dbReference>
<dbReference type="Proteomes" id="UP000660047">
    <property type="component" value="Unassembled WGS sequence"/>
</dbReference>
<evidence type="ECO:0000313" key="4">
    <source>
        <dbReference type="Proteomes" id="UP000660047"/>
    </source>
</evidence>
<dbReference type="Gene3D" id="2.40.50.140">
    <property type="entry name" value="Nucleic acid-binding proteins"/>
    <property type="match status" value="1"/>
</dbReference>
<protein>
    <submittedName>
        <fullName evidence="3">HD family phosphohydrolase</fullName>
    </submittedName>
</protein>
<dbReference type="Gene3D" id="1.10.3210.10">
    <property type="entry name" value="Hypothetical protein af1432"/>
    <property type="match status" value="1"/>
</dbReference>
<dbReference type="RefSeq" id="WP_022216953.1">
    <property type="nucleotide sequence ID" value="NZ_BLYL01000002.1"/>
</dbReference>
<gene>
    <name evidence="3" type="primary">yhaM</name>
    <name evidence="3" type="ORF">COEU31_06050</name>
</gene>
<dbReference type="SUPFAM" id="SSF109604">
    <property type="entry name" value="HD-domain/PDEase-like"/>
    <property type="match status" value="1"/>
</dbReference>
<evidence type="ECO:0000256" key="1">
    <source>
        <dbReference type="ARBA" id="ARBA00022801"/>
    </source>
</evidence>
<feature type="domain" description="HD" evidence="2">
    <location>
        <begin position="160"/>
        <end position="280"/>
    </location>
</feature>
<dbReference type="GO" id="GO:0003676">
    <property type="term" value="F:nucleic acid binding"/>
    <property type="evidence" value="ECO:0007669"/>
    <property type="project" value="InterPro"/>
</dbReference>
<dbReference type="PROSITE" id="PS51831">
    <property type="entry name" value="HD"/>
    <property type="match status" value="1"/>
</dbReference>
<dbReference type="GO" id="GO:0016787">
    <property type="term" value="F:hydrolase activity"/>
    <property type="evidence" value="ECO:0007669"/>
    <property type="project" value="UniProtKB-KW"/>
</dbReference>
<accession>A0AAI9NXU6</accession>
<evidence type="ECO:0000313" key="3">
    <source>
        <dbReference type="EMBL" id="GFO93559.1"/>
    </source>
</evidence>
<dbReference type="AlphaFoldDB" id="A0AAI9NXU6"/>
<dbReference type="InterPro" id="IPR006675">
    <property type="entry name" value="HDIG_dom"/>
</dbReference>
<name>A0AAI9NXU6_9FIRM</name>
<dbReference type="InterPro" id="IPR012340">
    <property type="entry name" value="NA-bd_OB-fold"/>
</dbReference>
<dbReference type="InterPro" id="IPR050798">
    <property type="entry name" value="YhaM_exoribonuc/phosphodiest"/>
</dbReference>
<comment type="caution">
    <text evidence="3">The sequence shown here is derived from an EMBL/GenBank/DDBJ whole genome shotgun (WGS) entry which is preliminary data.</text>
</comment>
<dbReference type="InterPro" id="IPR004365">
    <property type="entry name" value="NA-bd_OB_tRNA"/>
</dbReference>
<evidence type="ECO:0000259" key="2">
    <source>
        <dbReference type="PROSITE" id="PS51831"/>
    </source>
</evidence>
<dbReference type="PANTHER" id="PTHR37294:SF1">
    <property type="entry name" value="3'-5' EXORIBONUCLEASE YHAM"/>
    <property type="match status" value="1"/>
</dbReference>
<dbReference type="GO" id="GO:0031125">
    <property type="term" value="P:rRNA 3'-end processing"/>
    <property type="evidence" value="ECO:0007669"/>
    <property type="project" value="TreeGrafter"/>
</dbReference>
<dbReference type="CDD" id="cd00077">
    <property type="entry name" value="HDc"/>
    <property type="match status" value="1"/>
</dbReference>
<dbReference type="NCBIfam" id="TIGR00277">
    <property type="entry name" value="HDIG"/>
    <property type="match status" value="1"/>
</dbReference>
<organism evidence="3 4">
    <name type="scientific">Coprococcus eutactus</name>
    <dbReference type="NCBI Taxonomy" id="33043"/>
    <lineage>
        <taxon>Bacteria</taxon>
        <taxon>Bacillati</taxon>
        <taxon>Bacillota</taxon>
        <taxon>Clostridia</taxon>
        <taxon>Lachnospirales</taxon>
        <taxon>Lachnospiraceae</taxon>
        <taxon>Coprococcus</taxon>
    </lineage>
</organism>
<dbReference type="SMART" id="SM00471">
    <property type="entry name" value="HDc"/>
    <property type="match status" value="1"/>
</dbReference>
<reference evidence="3" key="1">
    <citation type="submission" date="2020-06" db="EMBL/GenBank/DDBJ databases">
        <title>Characterization of fructooligosaccharide metabolism and fructooligosaccharide-degrading enzymes in human commensal butyrate producers.</title>
        <authorList>
            <person name="Tanno H."/>
            <person name="Fujii T."/>
            <person name="Hirano K."/>
            <person name="Maeno S."/>
            <person name="Tonozuka T."/>
            <person name="Sakamoto M."/>
            <person name="Ohkuma M."/>
            <person name="Tochio T."/>
            <person name="Endo A."/>
        </authorList>
    </citation>
    <scope>NUCLEOTIDE SEQUENCE</scope>
    <source>
        <strain evidence="3">JCM 31265</strain>
    </source>
</reference>
<dbReference type="PANTHER" id="PTHR37294">
    <property type="entry name" value="3'-5' EXORIBONUCLEASE YHAM"/>
    <property type="match status" value="1"/>
</dbReference>
<dbReference type="CDD" id="cd04492">
    <property type="entry name" value="YhaM_OBF_like"/>
    <property type="match status" value="1"/>
</dbReference>
<keyword evidence="1" id="KW-0378">Hydrolase</keyword>
<dbReference type="Pfam" id="PF01336">
    <property type="entry name" value="tRNA_anti-codon"/>
    <property type="match status" value="1"/>
</dbReference>